<feature type="chain" id="PRO_5011479727" evidence="5">
    <location>
        <begin position="21"/>
        <end position="163"/>
    </location>
</feature>
<evidence type="ECO:0000259" key="6">
    <source>
        <dbReference type="Pfam" id="PF03968"/>
    </source>
</evidence>
<dbReference type="EMBL" id="FNXF01000017">
    <property type="protein sequence ID" value="SEI08971.1"/>
    <property type="molecule type" value="Genomic_DNA"/>
</dbReference>
<name>A0A1H6N2X4_9GAMM</name>
<dbReference type="PANTHER" id="PTHR36504:SF1">
    <property type="entry name" value="LIPOPOLYSACCHARIDE EXPORT SYSTEM PROTEIN LPTA"/>
    <property type="match status" value="1"/>
</dbReference>
<dbReference type="STRING" id="173990.SAMN05660691_03526"/>
<dbReference type="Pfam" id="PF03968">
    <property type="entry name" value="LptD_N"/>
    <property type="match status" value="1"/>
</dbReference>
<evidence type="ECO:0000313" key="8">
    <source>
        <dbReference type="Proteomes" id="UP000199371"/>
    </source>
</evidence>
<sequence>MKINIIPAVALLLCSLSVQANQPDYTQQIQIDADNLSSVKENVLTYRNNVVVTQGSLQLKADQLEINATAGKGNEVYIATGNPVTYSQLLADGQQVTAQAKEMRYEPSNRTLTFSGEAELAQSGSVVKASTIRYNVEKQELSAESNESKRVTTIFTPEEKNNP</sequence>
<dbReference type="GO" id="GO:0015920">
    <property type="term" value="P:lipopolysaccharide transport"/>
    <property type="evidence" value="ECO:0007669"/>
    <property type="project" value="InterPro"/>
</dbReference>
<dbReference type="GO" id="GO:0009279">
    <property type="term" value="C:cell outer membrane"/>
    <property type="evidence" value="ECO:0007669"/>
    <property type="project" value="TreeGrafter"/>
</dbReference>
<organism evidence="7 8">
    <name type="scientific">Rheinheimera pacifica</name>
    <dbReference type="NCBI Taxonomy" id="173990"/>
    <lineage>
        <taxon>Bacteria</taxon>
        <taxon>Pseudomonadati</taxon>
        <taxon>Pseudomonadota</taxon>
        <taxon>Gammaproteobacteria</taxon>
        <taxon>Chromatiales</taxon>
        <taxon>Chromatiaceae</taxon>
        <taxon>Rheinheimera</taxon>
    </lineage>
</organism>
<dbReference type="AlphaFoldDB" id="A0A1H6N2X4"/>
<dbReference type="InterPro" id="IPR005653">
    <property type="entry name" value="OstA-like_N"/>
</dbReference>
<feature type="signal peptide" evidence="5">
    <location>
        <begin position="1"/>
        <end position="20"/>
    </location>
</feature>
<dbReference type="Gene3D" id="2.60.450.10">
    <property type="entry name" value="Lipopolysaccharide (LPS) transport protein A like domain"/>
    <property type="match status" value="1"/>
</dbReference>
<keyword evidence="3" id="KW-0574">Periplasm</keyword>
<evidence type="ECO:0000313" key="7">
    <source>
        <dbReference type="EMBL" id="SEI08971.1"/>
    </source>
</evidence>
<dbReference type="Proteomes" id="UP000199371">
    <property type="component" value="Unassembled WGS sequence"/>
</dbReference>
<dbReference type="OrthoDB" id="9795964at2"/>
<keyword evidence="8" id="KW-1185">Reference proteome</keyword>
<dbReference type="InterPro" id="IPR052037">
    <property type="entry name" value="LPS_export_LptA"/>
</dbReference>
<feature type="compositionally biased region" description="Basic and acidic residues" evidence="4">
    <location>
        <begin position="139"/>
        <end position="150"/>
    </location>
</feature>
<accession>A0A1H6N2X4</accession>
<keyword evidence="1" id="KW-0813">Transport</keyword>
<dbReference type="InterPro" id="IPR014340">
    <property type="entry name" value="LptA"/>
</dbReference>
<evidence type="ECO:0000256" key="3">
    <source>
        <dbReference type="ARBA" id="ARBA00022764"/>
    </source>
</evidence>
<keyword evidence="2 5" id="KW-0732">Signal</keyword>
<protein>
    <submittedName>
        <fullName evidence="7">Lipopolysaccharide export system protein LptA</fullName>
    </submittedName>
</protein>
<dbReference type="NCBIfam" id="TIGR03002">
    <property type="entry name" value="outer_YhbN_LptA"/>
    <property type="match status" value="1"/>
</dbReference>
<evidence type="ECO:0000256" key="5">
    <source>
        <dbReference type="SAM" id="SignalP"/>
    </source>
</evidence>
<evidence type="ECO:0000256" key="2">
    <source>
        <dbReference type="ARBA" id="ARBA00022729"/>
    </source>
</evidence>
<dbReference type="GO" id="GO:0030288">
    <property type="term" value="C:outer membrane-bounded periplasmic space"/>
    <property type="evidence" value="ECO:0007669"/>
    <property type="project" value="TreeGrafter"/>
</dbReference>
<dbReference type="PANTHER" id="PTHR36504">
    <property type="entry name" value="LIPOPOLYSACCHARIDE EXPORT SYSTEM PROTEIN LPTA"/>
    <property type="match status" value="1"/>
</dbReference>
<reference evidence="8" key="1">
    <citation type="submission" date="2016-10" db="EMBL/GenBank/DDBJ databases">
        <authorList>
            <person name="Varghese N."/>
            <person name="Submissions S."/>
        </authorList>
    </citation>
    <scope>NUCLEOTIDE SEQUENCE [LARGE SCALE GENOMIC DNA]</scope>
    <source>
        <strain evidence="8">DSM 17616</strain>
    </source>
</reference>
<feature type="region of interest" description="Disordered" evidence="4">
    <location>
        <begin position="139"/>
        <end position="163"/>
    </location>
</feature>
<dbReference type="GO" id="GO:0001530">
    <property type="term" value="F:lipopolysaccharide binding"/>
    <property type="evidence" value="ECO:0007669"/>
    <property type="project" value="InterPro"/>
</dbReference>
<dbReference type="RefSeq" id="WP_092796134.1">
    <property type="nucleotide sequence ID" value="NZ_DASWWU010000009.1"/>
</dbReference>
<evidence type="ECO:0000256" key="4">
    <source>
        <dbReference type="SAM" id="MobiDB-lite"/>
    </source>
</evidence>
<evidence type="ECO:0000256" key="1">
    <source>
        <dbReference type="ARBA" id="ARBA00022448"/>
    </source>
</evidence>
<dbReference type="GO" id="GO:0017089">
    <property type="term" value="F:glycolipid transfer activity"/>
    <property type="evidence" value="ECO:0007669"/>
    <property type="project" value="TreeGrafter"/>
</dbReference>
<feature type="domain" description="Organic solvent tolerance-like N-terminal" evidence="6">
    <location>
        <begin position="30"/>
        <end position="139"/>
    </location>
</feature>
<gene>
    <name evidence="7" type="ORF">SAMN05660691_03526</name>
</gene>
<proteinExistence type="predicted"/>